<dbReference type="Proteomes" id="UP000283374">
    <property type="component" value="Unassembled WGS sequence"/>
</dbReference>
<gene>
    <name evidence="2" type="ORF">D1825_09250</name>
</gene>
<sequence>MTKHPDTIVLIHGFWVTPRSWEHWKSRYEAKGFTVHTPGYPGFEVEVEALRADPQPIADLTIEAIVSNLERFLDTLDTTPILMGHSAGGAFMQVVMDHGYGCAGVALNSAPVEGVRVTPWTQLHSVFPALKNPLNHHRAVGFDAEQWKYAFTNTYTDEQSLAFYERYHIPASGRVLFDSVLANFRPGHQGAWVDFTNADRAPLLFLSGSADHIMPPSVQASNAKHYTAKDTITEHETYEGRPHLMVAGPGWEEVADRALEWALANASITPPTHQPTP</sequence>
<evidence type="ECO:0000259" key="1">
    <source>
        <dbReference type="Pfam" id="PF12697"/>
    </source>
</evidence>
<dbReference type="Pfam" id="PF12697">
    <property type="entry name" value="Abhydrolase_6"/>
    <property type="match status" value="1"/>
</dbReference>
<dbReference type="InterPro" id="IPR050228">
    <property type="entry name" value="Carboxylesterase_BioH"/>
</dbReference>
<dbReference type="InterPro" id="IPR029058">
    <property type="entry name" value="AB_hydrolase_fold"/>
</dbReference>
<dbReference type="RefSeq" id="WP_118767135.1">
    <property type="nucleotide sequence ID" value="NZ_QWKP01000189.1"/>
</dbReference>
<dbReference type="OrthoDB" id="3810256at2"/>
<dbReference type="PANTHER" id="PTHR43194">
    <property type="entry name" value="HYDROLASE ALPHA/BETA FOLD FAMILY"/>
    <property type="match status" value="1"/>
</dbReference>
<evidence type="ECO:0000313" key="3">
    <source>
        <dbReference type="Proteomes" id="UP000283374"/>
    </source>
</evidence>
<organism evidence="2 3">
    <name type="scientific">Cellulomonas rhizosphaerae</name>
    <dbReference type="NCBI Taxonomy" id="2293719"/>
    <lineage>
        <taxon>Bacteria</taxon>
        <taxon>Bacillati</taxon>
        <taxon>Actinomycetota</taxon>
        <taxon>Actinomycetes</taxon>
        <taxon>Micrococcales</taxon>
        <taxon>Cellulomonadaceae</taxon>
        <taxon>Cellulomonas</taxon>
    </lineage>
</organism>
<dbReference type="GO" id="GO:0016787">
    <property type="term" value="F:hydrolase activity"/>
    <property type="evidence" value="ECO:0007669"/>
    <property type="project" value="UniProtKB-KW"/>
</dbReference>
<keyword evidence="3" id="KW-1185">Reference proteome</keyword>
<dbReference type="InterPro" id="IPR000073">
    <property type="entry name" value="AB_hydrolase_1"/>
</dbReference>
<dbReference type="Gene3D" id="3.40.50.1820">
    <property type="entry name" value="alpha/beta hydrolase"/>
    <property type="match status" value="1"/>
</dbReference>
<dbReference type="SUPFAM" id="SSF53474">
    <property type="entry name" value="alpha/beta-Hydrolases"/>
    <property type="match status" value="1"/>
</dbReference>
<dbReference type="AlphaFoldDB" id="A0A413RLS7"/>
<protein>
    <submittedName>
        <fullName evidence="2">Alpha/beta hydrolase</fullName>
    </submittedName>
</protein>
<feature type="domain" description="AB hydrolase-1" evidence="1">
    <location>
        <begin position="8"/>
        <end position="245"/>
    </location>
</feature>
<name>A0A413RLS7_9CELL</name>
<comment type="caution">
    <text evidence="2">The sequence shown here is derived from an EMBL/GenBank/DDBJ whole genome shotgun (WGS) entry which is preliminary data.</text>
</comment>
<evidence type="ECO:0000313" key="2">
    <source>
        <dbReference type="EMBL" id="RHA41011.1"/>
    </source>
</evidence>
<reference evidence="2 3" key="1">
    <citation type="submission" date="2018-08" db="EMBL/GenBank/DDBJ databases">
        <title>Cellulomonas rhizosphaerae sp. nov., a novel actinomycete isolated from soil.</title>
        <authorList>
            <person name="Tian Y."/>
        </authorList>
    </citation>
    <scope>NUCLEOTIDE SEQUENCE [LARGE SCALE GENOMIC DNA]</scope>
    <source>
        <strain evidence="2 3">NEAU-TCZ24</strain>
    </source>
</reference>
<dbReference type="EMBL" id="QWKP01000189">
    <property type="protein sequence ID" value="RHA41011.1"/>
    <property type="molecule type" value="Genomic_DNA"/>
</dbReference>
<proteinExistence type="predicted"/>
<keyword evidence="2" id="KW-0378">Hydrolase</keyword>
<accession>A0A413RLS7</accession>
<dbReference type="PANTHER" id="PTHR43194:SF5">
    <property type="entry name" value="PIMELOYL-[ACYL-CARRIER PROTEIN] METHYL ESTER ESTERASE"/>
    <property type="match status" value="1"/>
</dbReference>